<dbReference type="OrthoDB" id="7479727at2759"/>
<keyword evidence="1" id="KW-0812">Transmembrane</keyword>
<accession>A0A8S4R5Z5</accession>
<evidence type="ECO:0000313" key="3">
    <source>
        <dbReference type="Proteomes" id="UP000838756"/>
    </source>
</evidence>
<evidence type="ECO:0000256" key="1">
    <source>
        <dbReference type="SAM" id="Phobius"/>
    </source>
</evidence>
<proteinExistence type="predicted"/>
<comment type="caution">
    <text evidence="2">The sequence shown here is derived from an EMBL/GenBank/DDBJ whole genome shotgun (WGS) entry which is preliminary data.</text>
</comment>
<gene>
    <name evidence="2" type="primary">jg17705</name>
    <name evidence="2" type="ORF">PAEG_LOCUS8982</name>
</gene>
<name>A0A8S4R5Z5_9NEOP</name>
<evidence type="ECO:0000313" key="2">
    <source>
        <dbReference type="EMBL" id="CAH2229535.1"/>
    </source>
</evidence>
<keyword evidence="1" id="KW-0472">Membrane</keyword>
<sequence>MIYILFTISGSPHRYPGVESTMTRNPPLQALLPEEALSLQAGVGVALLSGFFFFISYMGFYGALTGSQFLLFMRGIQEPNSFTTHALRLALRCCEQNFTRSPPDSIAPPWSCCAEAYPKNCTFEQVYTVVNITANRPDAVLVDRSVRRAIIVRHYYST</sequence>
<organism evidence="2 3">
    <name type="scientific">Pararge aegeria aegeria</name>
    <dbReference type="NCBI Taxonomy" id="348720"/>
    <lineage>
        <taxon>Eukaryota</taxon>
        <taxon>Metazoa</taxon>
        <taxon>Ecdysozoa</taxon>
        <taxon>Arthropoda</taxon>
        <taxon>Hexapoda</taxon>
        <taxon>Insecta</taxon>
        <taxon>Pterygota</taxon>
        <taxon>Neoptera</taxon>
        <taxon>Endopterygota</taxon>
        <taxon>Lepidoptera</taxon>
        <taxon>Glossata</taxon>
        <taxon>Ditrysia</taxon>
        <taxon>Papilionoidea</taxon>
        <taxon>Nymphalidae</taxon>
        <taxon>Satyrinae</taxon>
        <taxon>Satyrini</taxon>
        <taxon>Parargina</taxon>
        <taxon>Pararge</taxon>
    </lineage>
</organism>
<reference evidence="2" key="1">
    <citation type="submission" date="2022-03" db="EMBL/GenBank/DDBJ databases">
        <authorList>
            <person name="Lindestad O."/>
        </authorList>
    </citation>
    <scope>NUCLEOTIDE SEQUENCE</scope>
</reference>
<keyword evidence="3" id="KW-1185">Reference proteome</keyword>
<protein>
    <submittedName>
        <fullName evidence="2">Jg17705 protein</fullName>
    </submittedName>
</protein>
<dbReference type="EMBL" id="CAKXAJ010024724">
    <property type="protein sequence ID" value="CAH2229535.1"/>
    <property type="molecule type" value="Genomic_DNA"/>
</dbReference>
<feature type="transmembrane region" description="Helical" evidence="1">
    <location>
        <begin position="41"/>
        <end position="64"/>
    </location>
</feature>
<dbReference type="AlphaFoldDB" id="A0A8S4R5Z5"/>
<dbReference type="Proteomes" id="UP000838756">
    <property type="component" value="Unassembled WGS sequence"/>
</dbReference>
<keyword evidence="1" id="KW-1133">Transmembrane helix</keyword>